<comment type="subcellular location">
    <subcellularLocation>
        <location evidence="1">Cell membrane</location>
        <topology evidence="1">Multi-pass membrane protein</topology>
    </subcellularLocation>
</comment>
<feature type="transmembrane region" description="Helical" evidence="8">
    <location>
        <begin position="137"/>
        <end position="159"/>
    </location>
</feature>
<name>I7CIE6_MYCHA</name>
<keyword evidence="4" id="KW-1003">Cell membrane</keyword>
<evidence type="ECO:0000256" key="3">
    <source>
        <dbReference type="ARBA" id="ARBA00022448"/>
    </source>
</evidence>
<dbReference type="KEGG" id="mhl:MHLP_00220"/>
<dbReference type="PANTHER" id="PTHR42929:SF1">
    <property type="entry name" value="INNER MEMBRANE ABC TRANSPORTER PERMEASE PROTEIN YDCU-RELATED"/>
    <property type="match status" value="1"/>
</dbReference>
<dbReference type="HOGENOM" id="CLU_908576_0_0_14"/>
<dbReference type="InterPro" id="IPR035906">
    <property type="entry name" value="MetI-like_sf"/>
</dbReference>
<feature type="transmembrane region" description="Helical" evidence="8">
    <location>
        <begin position="180"/>
        <end position="205"/>
    </location>
</feature>
<evidence type="ECO:0000256" key="4">
    <source>
        <dbReference type="ARBA" id="ARBA00022475"/>
    </source>
</evidence>
<dbReference type="PROSITE" id="PS50928">
    <property type="entry name" value="ABC_TM1"/>
    <property type="match status" value="1"/>
</dbReference>
<keyword evidence="6 8" id="KW-1133">Transmembrane helix</keyword>
<dbReference type="CDD" id="cd06261">
    <property type="entry name" value="TM_PBP2"/>
    <property type="match status" value="1"/>
</dbReference>
<evidence type="ECO:0000313" key="10">
    <source>
        <dbReference type="EMBL" id="AFO51624.1"/>
    </source>
</evidence>
<dbReference type="OrthoDB" id="9807047at2"/>
<dbReference type="STRING" id="1212765.MHLP_00220"/>
<dbReference type="EMBL" id="CP003731">
    <property type="protein sequence ID" value="AFO51624.1"/>
    <property type="molecule type" value="Genomic_DNA"/>
</dbReference>
<accession>I7CIE6</accession>
<reference evidence="11" key="2">
    <citation type="submission" date="2012-07" db="EMBL/GenBank/DDBJ databases">
        <title>Complete genome sequence of 'Candidatus Mycoplasma haemolamae'.</title>
        <authorList>
            <person name="Guimaraes A.M.S."/>
            <person name="Toth B."/>
            <person name="Santos A.P."/>
            <person name="Nascimento N.C."/>
            <person name="Sojka J.E."/>
            <person name="Messick J.B."/>
        </authorList>
    </citation>
    <scope>NUCLEOTIDE SEQUENCE [LARGE SCALE GENOMIC DNA]</scope>
    <source>
        <strain evidence="11">Purdue</strain>
    </source>
</reference>
<dbReference type="InterPro" id="IPR000515">
    <property type="entry name" value="MetI-like"/>
</dbReference>
<gene>
    <name evidence="10" type="ordered locus">MHLP_00220</name>
</gene>
<protein>
    <submittedName>
        <fullName evidence="10">Spermidine/putrescine import permease PotB</fullName>
    </submittedName>
</protein>
<evidence type="ECO:0000259" key="9">
    <source>
        <dbReference type="PROSITE" id="PS50928"/>
    </source>
</evidence>
<evidence type="ECO:0000256" key="2">
    <source>
        <dbReference type="ARBA" id="ARBA00007069"/>
    </source>
</evidence>
<dbReference type="GO" id="GO:0005886">
    <property type="term" value="C:plasma membrane"/>
    <property type="evidence" value="ECO:0007669"/>
    <property type="project" value="UniProtKB-SubCell"/>
</dbReference>
<evidence type="ECO:0000256" key="6">
    <source>
        <dbReference type="ARBA" id="ARBA00022989"/>
    </source>
</evidence>
<dbReference type="Gene3D" id="1.10.3720.10">
    <property type="entry name" value="MetI-like"/>
    <property type="match status" value="1"/>
</dbReference>
<feature type="transmembrane region" description="Helical" evidence="8">
    <location>
        <begin position="18"/>
        <end position="42"/>
    </location>
</feature>
<dbReference type="GO" id="GO:0055085">
    <property type="term" value="P:transmembrane transport"/>
    <property type="evidence" value="ECO:0007669"/>
    <property type="project" value="InterPro"/>
</dbReference>
<keyword evidence="3" id="KW-0813">Transport</keyword>
<dbReference type="Proteomes" id="UP000006502">
    <property type="component" value="Chromosome"/>
</dbReference>
<feature type="domain" description="ABC transmembrane type-1" evidence="9">
    <location>
        <begin position="62"/>
        <end position="256"/>
    </location>
</feature>
<keyword evidence="11" id="KW-1185">Reference proteome</keyword>
<feature type="transmembrane region" description="Helical" evidence="8">
    <location>
        <begin position="243"/>
        <end position="266"/>
    </location>
</feature>
<evidence type="ECO:0000256" key="7">
    <source>
        <dbReference type="ARBA" id="ARBA00023136"/>
    </source>
</evidence>
<comment type="similarity">
    <text evidence="2">Belongs to the binding-protein-dependent transport system permease family. CysTW subfamily.</text>
</comment>
<evidence type="ECO:0000256" key="1">
    <source>
        <dbReference type="ARBA" id="ARBA00004651"/>
    </source>
</evidence>
<keyword evidence="7 8" id="KW-0472">Membrane</keyword>
<dbReference type="PATRIC" id="fig|1212765.3.peg.47"/>
<evidence type="ECO:0000313" key="11">
    <source>
        <dbReference type="Proteomes" id="UP000006502"/>
    </source>
</evidence>
<evidence type="ECO:0000256" key="8">
    <source>
        <dbReference type="SAM" id="Phobius"/>
    </source>
</evidence>
<dbReference type="PANTHER" id="PTHR42929">
    <property type="entry name" value="INNER MEMBRANE ABC TRANSPORTER PERMEASE PROTEIN YDCU-RELATED-RELATED"/>
    <property type="match status" value="1"/>
</dbReference>
<reference evidence="10 11" key="1">
    <citation type="journal article" date="2012" name="J. Bacteriol.">
        <title>Genome Sequence of "Candidatus Mycoplasma haemolamae" Strain Purdue, a Red Blood Cell Pathogen of Alpacas (Vicugna pacos) and Llamas (Lama glama).</title>
        <authorList>
            <person name="Guimaraes A.M."/>
            <person name="Toth B."/>
            <person name="Santos A.P."/>
            <person name="do Nascimento N.C."/>
            <person name="Kritchevsky J.E."/>
            <person name="Messick J.B."/>
        </authorList>
    </citation>
    <scope>NUCLEOTIDE SEQUENCE [LARGE SCALE GENOMIC DNA]</scope>
    <source>
        <strain evidence="10 11">Purdue</strain>
    </source>
</reference>
<proteinExistence type="inferred from homology"/>
<sequence>MKLALNCVYLKVRKFEPLFIPFVIFAALAVALPAVLLTTYSFKVISEGLDKSKLGSNLFESLALSAFIALCALIITLFISFPLAALICSSCDLRCKKKVLLLLAFPLVSNYFIRLIGLKSCFDFFHGRMNSTYGFGWTIFGLVYLSLPLVIYNFINTISSLPKNRLWALRDLGHTYKGEFFVLLLPWSKATFLSSSILFFLPALFTTFISEFLNNENSSRMVGEVIAQIFNLTSYSAQHARPFMAFLVSLLFTIVIFSLVFGAGAFKATCLGCKKCKEAFKLKVRREENRERAERNFASNLLLFN</sequence>
<evidence type="ECO:0000256" key="5">
    <source>
        <dbReference type="ARBA" id="ARBA00022692"/>
    </source>
</evidence>
<organism evidence="10 11">
    <name type="scientific">Mycoplasma haematolamae (strain Purdue)</name>
    <dbReference type="NCBI Taxonomy" id="1212765"/>
    <lineage>
        <taxon>Bacteria</taxon>
        <taxon>Bacillati</taxon>
        <taxon>Mycoplasmatota</taxon>
        <taxon>Mollicutes</taxon>
        <taxon>Mycoplasmataceae</taxon>
        <taxon>Mycoplasma</taxon>
    </lineage>
</organism>
<feature type="transmembrane region" description="Helical" evidence="8">
    <location>
        <begin position="62"/>
        <end position="87"/>
    </location>
</feature>
<dbReference type="SUPFAM" id="SSF161098">
    <property type="entry name" value="MetI-like"/>
    <property type="match status" value="1"/>
</dbReference>
<keyword evidence="5 8" id="KW-0812">Transmembrane</keyword>
<feature type="transmembrane region" description="Helical" evidence="8">
    <location>
        <begin position="99"/>
        <end position="117"/>
    </location>
</feature>
<dbReference type="AlphaFoldDB" id="I7CIE6"/>